<dbReference type="Proteomes" id="UP000002663">
    <property type="component" value="Chromosome"/>
</dbReference>
<accession>A0AAN1SH63</accession>
<feature type="transmembrane region" description="Helical" evidence="1">
    <location>
        <begin position="288"/>
        <end position="307"/>
    </location>
</feature>
<feature type="transmembrane region" description="Helical" evidence="1">
    <location>
        <begin position="21"/>
        <end position="42"/>
    </location>
</feature>
<sequence length="601" mass="68795">MEVLKKKERNNPGKKYFPRKKIIIATTIFAIAAFIMISPQLYKHSLILGNDMMFHFNRFYEAYMQIKTGDFNYFQSIFGFDQSGRIVNALYGPDFAYLQGLLMILTKNWFRYQLLSSFLCFFIAGIAMFSLTRKAKLSYKSSIFISLLYMSSSMVSYYALSQNMTSWGAAFIPFIYIPAIRAIQDPQKPIKSIELALAVTSVGFLHNLTLFIGILSSAPFYIIGFFRANHKGKMIKDFFIAVLLTILLNINTLIGFAEVYLTNQLVYPNFFEDVLSYTTYFDIGDNTYSSLGLIFSCVMLFQIFYLFINWKSVSLLERLLTIVGAIFLLLSTNFLPWEDISQYTNMVQIIQFPRRFTVVAYVFLLIAFAFTLEKGIRNLGNKREKMVYPVLCMISFLMIANVNLKVLQSAEAWETDDPTAAGNNGVWTTTDDPDELRQGFTSGQYEDAFEVIKKPTPDYLPLLNGTTQEELEEQGGYNMYDEQVVNNELRVSKTIDNHNNLVLTWESNGNEEETLPAVIYSISQINFNGNHYTSEQISKTTLGAPIVQSESGTNQFTISYEPLVNITLLLVIKFFTIGVLAIFTFVKGVRKFRNVRNQNRE</sequence>
<feature type="transmembrane region" description="Helical" evidence="1">
    <location>
        <begin position="204"/>
        <end position="226"/>
    </location>
</feature>
<organism evidence="2 3">
    <name type="scientific">Tetragenococcus halophilus (strain DSM 20338 / JCM 20259 / NCIMB 9735 / NBRC 12172)</name>
    <name type="common">Pediococcus halophilus</name>
    <dbReference type="NCBI Taxonomy" id="945021"/>
    <lineage>
        <taxon>Bacteria</taxon>
        <taxon>Bacillati</taxon>
        <taxon>Bacillota</taxon>
        <taxon>Bacilli</taxon>
        <taxon>Lactobacillales</taxon>
        <taxon>Enterococcaceae</taxon>
        <taxon>Tetragenococcus</taxon>
    </lineage>
</organism>
<keyword evidence="1" id="KW-0472">Membrane</keyword>
<feature type="transmembrane region" description="Helical" evidence="1">
    <location>
        <begin position="563"/>
        <end position="586"/>
    </location>
</feature>
<dbReference type="KEGG" id="thl:TEH_16160"/>
<feature type="transmembrane region" description="Helical" evidence="1">
    <location>
        <begin position="143"/>
        <end position="160"/>
    </location>
</feature>
<evidence type="ECO:0000256" key="1">
    <source>
        <dbReference type="SAM" id="Phobius"/>
    </source>
</evidence>
<dbReference type="AlphaFoldDB" id="A0AAN1SH63"/>
<gene>
    <name evidence="2" type="ordered locus">TEH_16160</name>
</gene>
<evidence type="ECO:0008006" key="4">
    <source>
        <dbReference type="Google" id="ProtNLM"/>
    </source>
</evidence>
<feature type="transmembrane region" description="Helical" evidence="1">
    <location>
        <begin position="319"/>
        <end position="336"/>
    </location>
</feature>
<proteinExistence type="predicted"/>
<feature type="transmembrane region" description="Helical" evidence="1">
    <location>
        <begin position="110"/>
        <end position="131"/>
    </location>
</feature>
<evidence type="ECO:0000313" key="2">
    <source>
        <dbReference type="EMBL" id="BAK94943.1"/>
    </source>
</evidence>
<feature type="transmembrane region" description="Helical" evidence="1">
    <location>
        <begin position="356"/>
        <end position="374"/>
    </location>
</feature>
<feature type="transmembrane region" description="Helical" evidence="1">
    <location>
        <begin position="238"/>
        <end position="261"/>
    </location>
</feature>
<keyword evidence="1" id="KW-0812">Transmembrane</keyword>
<name>A0AAN1SH63_TETHN</name>
<keyword evidence="1" id="KW-1133">Transmembrane helix</keyword>
<evidence type="ECO:0000313" key="3">
    <source>
        <dbReference type="Proteomes" id="UP000002663"/>
    </source>
</evidence>
<reference evidence="2 3" key="1">
    <citation type="submission" date="2011-01" db="EMBL/GenBank/DDBJ databases">
        <title>Whole genome sequence of Tetragenococcus halophilus NBRC 12172.</title>
        <authorList>
            <person name="Nakazawa H."/>
            <person name="Omata S."/>
            <person name="Koga C."/>
            <person name="Watanabe Y."/>
            <person name="Katano Y."/>
            <person name="Ito N."/>
            <person name="Tsukatani N."/>
            <person name="Ankai A."/>
            <person name="Oguchi A."/>
            <person name="Fukui S."/>
            <person name="Yashiro I."/>
            <person name="Kamata S."/>
            <person name="Hashimoto Y."/>
            <person name="Yamazaki J."/>
            <person name="Taguchi H."/>
            <person name="Tanaka A."/>
            <person name="Koyama T."/>
            <person name="Ichige A."/>
            <person name="Hanya Y."/>
            <person name="Tanikawa S."/>
            <person name="Yamazaki S."/>
            <person name="Fujita N."/>
        </authorList>
    </citation>
    <scope>NUCLEOTIDE SEQUENCE [LARGE SCALE GENOMIC DNA]</scope>
    <source>
        <strain evidence="3">DSM 20338 / JCM 20259 / NCIMB 9735 / NBRC 12172</strain>
    </source>
</reference>
<dbReference type="EMBL" id="AP012046">
    <property type="protein sequence ID" value="BAK94943.1"/>
    <property type="molecule type" value="Genomic_DNA"/>
</dbReference>
<protein>
    <recommendedName>
        <fullName evidence="4">YfhO family protein</fullName>
    </recommendedName>
</protein>
<dbReference type="RefSeq" id="WP_014124989.1">
    <property type="nucleotide sequence ID" value="NC_016052.1"/>
</dbReference>